<accession>A0AAV6IM94</accession>
<dbReference type="AlphaFoldDB" id="A0AAV6IM94"/>
<reference evidence="1" key="1">
    <citation type="submission" date="2020-08" db="EMBL/GenBank/DDBJ databases">
        <title>Plant Genome Project.</title>
        <authorList>
            <person name="Zhang R.-G."/>
        </authorList>
    </citation>
    <scope>NUCLEOTIDE SEQUENCE</scope>
    <source>
        <strain evidence="1">WSP0</strain>
        <tissue evidence="1">Leaf</tissue>
    </source>
</reference>
<sequence length="72" mass="8618">MKDLLQVTWRCLSLLNLVGRMLMEYSWKAQRSVIRWVRIRRIIHQLMKSWKACTKARDSLGEDKVTINQLTT</sequence>
<evidence type="ECO:0000313" key="2">
    <source>
        <dbReference type="Proteomes" id="UP000823749"/>
    </source>
</evidence>
<gene>
    <name evidence="1" type="ORF">RHGRI_029302</name>
</gene>
<proteinExistence type="predicted"/>
<dbReference type="EMBL" id="JACTNZ010000010">
    <property type="protein sequence ID" value="KAG5528572.1"/>
    <property type="molecule type" value="Genomic_DNA"/>
</dbReference>
<protein>
    <submittedName>
        <fullName evidence="1">Uncharacterized protein</fullName>
    </submittedName>
</protein>
<dbReference type="Proteomes" id="UP000823749">
    <property type="component" value="Chromosome 10"/>
</dbReference>
<keyword evidence="2" id="KW-1185">Reference proteome</keyword>
<evidence type="ECO:0000313" key="1">
    <source>
        <dbReference type="EMBL" id="KAG5528572.1"/>
    </source>
</evidence>
<organism evidence="1 2">
    <name type="scientific">Rhododendron griersonianum</name>
    <dbReference type="NCBI Taxonomy" id="479676"/>
    <lineage>
        <taxon>Eukaryota</taxon>
        <taxon>Viridiplantae</taxon>
        <taxon>Streptophyta</taxon>
        <taxon>Embryophyta</taxon>
        <taxon>Tracheophyta</taxon>
        <taxon>Spermatophyta</taxon>
        <taxon>Magnoliopsida</taxon>
        <taxon>eudicotyledons</taxon>
        <taxon>Gunneridae</taxon>
        <taxon>Pentapetalae</taxon>
        <taxon>asterids</taxon>
        <taxon>Ericales</taxon>
        <taxon>Ericaceae</taxon>
        <taxon>Ericoideae</taxon>
        <taxon>Rhodoreae</taxon>
        <taxon>Rhododendron</taxon>
    </lineage>
</organism>
<name>A0AAV6IM94_9ERIC</name>
<comment type="caution">
    <text evidence="1">The sequence shown here is derived from an EMBL/GenBank/DDBJ whole genome shotgun (WGS) entry which is preliminary data.</text>
</comment>